<comment type="caution">
    <text evidence="1">The sequence shown here is derived from an EMBL/GenBank/DDBJ whole genome shotgun (WGS) entry which is preliminary data.</text>
</comment>
<dbReference type="EMBL" id="CAJJDN010000022">
    <property type="protein sequence ID" value="CAD8067316.1"/>
    <property type="molecule type" value="Genomic_DNA"/>
</dbReference>
<dbReference type="AlphaFoldDB" id="A0A8S1LRQ2"/>
<proteinExistence type="predicted"/>
<gene>
    <name evidence="1" type="ORF">PSON_ATCC_30995.1.T0220385</name>
</gene>
<name>A0A8S1LRQ2_9CILI</name>
<reference evidence="1" key="1">
    <citation type="submission" date="2021-01" db="EMBL/GenBank/DDBJ databases">
        <authorList>
            <consortium name="Genoscope - CEA"/>
            <person name="William W."/>
        </authorList>
    </citation>
    <scope>NUCLEOTIDE SEQUENCE</scope>
</reference>
<dbReference type="Proteomes" id="UP000692954">
    <property type="component" value="Unassembled WGS sequence"/>
</dbReference>
<keyword evidence="2" id="KW-1185">Reference proteome</keyword>
<dbReference type="OrthoDB" id="301400at2759"/>
<evidence type="ECO:0000313" key="1">
    <source>
        <dbReference type="EMBL" id="CAD8067316.1"/>
    </source>
</evidence>
<protein>
    <submittedName>
        <fullName evidence="1">Uncharacterized protein</fullName>
    </submittedName>
</protein>
<accession>A0A8S1LRQ2</accession>
<evidence type="ECO:0000313" key="2">
    <source>
        <dbReference type="Proteomes" id="UP000692954"/>
    </source>
</evidence>
<organism evidence="1 2">
    <name type="scientific">Paramecium sonneborni</name>
    <dbReference type="NCBI Taxonomy" id="65129"/>
    <lineage>
        <taxon>Eukaryota</taxon>
        <taxon>Sar</taxon>
        <taxon>Alveolata</taxon>
        <taxon>Ciliophora</taxon>
        <taxon>Intramacronucleata</taxon>
        <taxon>Oligohymenophorea</taxon>
        <taxon>Peniculida</taxon>
        <taxon>Parameciidae</taxon>
        <taxon>Paramecium</taxon>
    </lineage>
</organism>
<sequence length="313" mass="38038">MQDNYEKFRNKFTQIQSFDIYPRLCQISMNFDCSTILVLQINNILKHYQRNGNIWDLIISQKLSDKLLSLQINFKGTILAMITRSYGYFWIEYMIFNKRRWIYKNRYKLKQDPDPYISIQDYKISDNLQLCSYKFQWNGNYQRINSFSLTSLFKRITRSKIKGLEVIFPYHSNFFVVLNLDKMGLKVFRSFQYQYILYQTQFQINSYMIESNSTILIHTVELILWNFKTDKKTKIKTPYDMFQESKSNKMNQIGNLLLVQFQNEIALFEEQQQKLKYITTYQCRKSETQFSSERQLMIEIYNNNKIVIYQIIY</sequence>